<evidence type="ECO:0000256" key="1">
    <source>
        <dbReference type="SAM" id="Coils"/>
    </source>
</evidence>
<organism evidence="3 4">
    <name type="scientific">Collybiopsis luxurians FD-317 M1</name>
    <dbReference type="NCBI Taxonomy" id="944289"/>
    <lineage>
        <taxon>Eukaryota</taxon>
        <taxon>Fungi</taxon>
        <taxon>Dikarya</taxon>
        <taxon>Basidiomycota</taxon>
        <taxon>Agaricomycotina</taxon>
        <taxon>Agaricomycetes</taxon>
        <taxon>Agaricomycetidae</taxon>
        <taxon>Agaricales</taxon>
        <taxon>Marasmiineae</taxon>
        <taxon>Omphalotaceae</taxon>
        <taxon>Collybiopsis</taxon>
        <taxon>Collybiopsis luxurians</taxon>
    </lineage>
</organism>
<reference evidence="3 4" key="1">
    <citation type="submission" date="2014-04" db="EMBL/GenBank/DDBJ databases">
        <title>Evolutionary Origins and Diversification of the Mycorrhizal Mutualists.</title>
        <authorList>
            <consortium name="DOE Joint Genome Institute"/>
            <consortium name="Mycorrhizal Genomics Consortium"/>
            <person name="Kohler A."/>
            <person name="Kuo A."/>
            <person name="Nagy L.G."/>
            <person name="Floudas D."/>
            <person name="Copeland A."/>
            <person name="Barry K.W."/>
            <person name="Cichocki N."/>
            <person name="Veneault-Fourrey C."/>
            <person name="LaButti K."/>
            <person name="Lindquist E.A."/>
            <person name="Lipzen A."/>
            <person name="Lundell T."/>
            <person name="Morin E."/>
            <person name="Murat C."/>
            <person name="Riley R."/>
            <person name="Ohm R."/>
            <person name="Sun H."/>
            <person name="Tunlid A."/>
            <person name="Henrissat B."/>
            <person name="Grigoriev I.V."/>
            <person name="Hibbett D.S."/>
            <person name="Martin F."/>
        </authorList>
    </citation>
    <scope>NUCLEOTIDE SEQUENCE [LARGE SCALE GENOMIC DNA]</scope>
    <source>
        <strain evidence="3 4">FD-317 M1</strain>
    </source>
</reference>
<evidence type="ECO:0000313" key="4">
    <source>
        <dbReference type="Proteomes" id="UP000053593"/>
    </source>
</evidence>
<feature type="compositionally biased region" description="Acidic residues" evidence="2">
    <location>
        <begin position="19"/>
        <end position="36"/>
    </location>
</feature>
<name>A0A0D0BWP6_9AGAR</name>
<feature type="coiled-coil region" evidence="1">
    <location>
        <begin position="148"/>
        <end position="189"/>
    </location>
</feature>
<keyword evidence="4" id="KW-1185">Reference proteome</keyword>
<proteinExistence type="predicted"/>
<dbReference type="EMBL" id="KN834819">
    <property type="protein sequence ID" value="KIK54149.1"/>
    <property type="molecule type" value="Genomic_DNA"/>
</dbReference>
<dbReference type="AlphaFoldDB" id="A0A0D0BWP6"/>
<dbReference type="Proteomes" id="UP000053593">
    <property type="component" value="Unassembled WGS sequence"/>
</dbReference>
<protein>
    <submittedName>
        <fullName evidence="3">Uncharacterized protein</fullName>
    </submittedName>
</protein>
<evidence type="ECO:0000256" key="2">
    <source>
        <dbReference type="SAM" id="MobiDB-lite"/>
    </source>
</evidence>
<feature type="region of interest" description="Disordered" evidence="2">
    <location>
        <begin position="1"/>
        <end position="40"/>
    </location>
</feature>
<keyword evidence="1" id="KW-0175">Coiled coil</keyword>
<accession>A0A0D0BWP6</accession>
<dbReference type="HOGENOM" id="CLU_1402593_0_0_1"/>
<dbReference type="OrthoDB" id="3060861at2759"/>
<sequence>MPPSVPKNLRKHRRTRNEDNEDNEDDDDNEKEDVPEGDFGYVEGLGRGSVEYKLARTHPLPLFLSDTTKSSRRYGRAMPLLFKRLEHLCVETGCWMYLVTALPNGHLAFQHFTSQRLLDEPDQSLLDNLHRTAARAVTSLQRSRRMTTQELAADNHDKELENEELRAQKAALEKELKQQRELLGRLQDSPNRSV</sequence>
<evidence type="ECO:0000313" key="3">
    <source>
        <dbReference type="EMBL" id="KIK54149.1"/>
    </source>
</evidence>
<gene>
    <name evidence="3" type="ORF">GYMLUDRAFT_249753</name>
</gene>